<protein>
    <submittedName>
        <fullName evidence="1">Uncharacterized protein</fullName>
    </submittedName>
</protein>
<feature type="non-terminal residue" evidence="1">
    <location>
        <position position="33"/>
    </location>
</feature>
<keyword evidence="2" id="KW-1185">Reference proteome</keyword>
<dbReference type="AlphaFoldDB" id="A0A392TH99"/>
<evidence type="ECO:0000313" key="2">
    <source>
        <dbReference type="Proteomes" id="UP000265520"/>
    </source>
</evidence>
<proteinExistence type="predicted"/>
<accession>A0A392TH99</accession>
<name>A0A392TH99_9FABA</name>
<reference evidence="1 2" key="1">
    <citation type="journal article" date="2018" name="Front. Plant Sci.">
        <title>Red Clover (Trifolium pratense) and Zigzag Clover (T. medium) - A Picture of Genomic Similarities and Differences.</title>
        <authorList>
            <person name="Dluhosova J."/>
            <person name="Istvanek J."/>
            <person name="Nedelnik J."/>
            <person name="Repkova J."/>
        </authorList>
    </citation>
    <scope>NUCLEOTIDE SEQUENCE [LARGE SCALE GENOMIC DNA]</scope>
    <source>
        <strain evidence="2">cv. 10/8</strain>
        <tissue evidence="1">Leaf</tissue>
    </source>
</reference>
<dbReference type="Proteomes" id="UP000265520">
    <property type="component" value="Unassembled WGS sequence"/>
</dbReference>
<comment type="caution">
    <text evidence="1">The sequence shown here is derived from an EMBL/GenBank/DDBJ whole genome shotgun (WGS) entry which is preliminary data.</text>
</comment>
<sequence length="33" mass="3755">MHYAMVADVEPLAYKAAMNDKAWNEAMIEELKA</sequence>
<organism evidence="1 2">
    <name type="scientific">Trifolium medium</name>
    <dbReference type="NCBI Taxonomy" id="97028"/>
    <lineage>
        <taxon>Eukaryota</taxon>
        <taxon>Viridiplantae</taxon>
        <taxon>Streptophyta</taxon>
        <taxon>Embryophyta</taxon>
        <taxon>Tracheophyta</taxon>
        <taxon>Spermatophyta</taxon>
        <taxon>Magnoliopsida</taxon>
        <taxon>eudicotyledons</taxon>
        <taxon>Gunneridae</taxon>
        <taxon>Pentapetalae</taxon>
        <taxon>rosids</taxon>
        <taxon>fabids</taxon>
        <taxon>Fabales</taxon>
        <taxon>Fabaceae</taxon>
        <taxon>Papilionoideae</taxon>
        <taxon>50 kb inversion clade</taxon>
        <taxon>NPAAA clade</taxon>
        <taxon>Hologalegina</taxon>
        <taxon>IRL clade</taxon>
        <taxon>Trifolieae</taxon>
        <taxon>Trifolium</taxon>
    </lineage>
</organism>
<evidence type="ECO:0000313" key="1">
    <source>
        <dbReference type="EMBL" id="MCI60388.1"/>
    </source>
</evidence>
<dbReference type="EMBL" id="LXQA010580595">
    <property type="protein sequence ID" value="MCI60388.1"/>
    <property type="molecule type" value="Genomic_DNA"/>
</dbReference>